<comment type="caution">
    <text evidence="1">The sequence shown here is derived from an EMBL/GenBank/DDBJ whole genome shotgun (WGS) entry which is preliminary data.</text>
</comment>
<gene>
    <name evidence="1" type="ORF">H131_13043</name>
</gene>
<accession>R7ZCY6</accession>
<sequence>MVKLKDFNIDFDCTQVTPFFQVHEDNRIRFDIEELSSVNLQLIINQIFNGNKDINAIFVSEYIFNKKRKSAKTKIGQIIHLKNWKEDVVLEGDTNDGVIYASIKNLDPLDVYNYCFNVKRRLIGAYISFYSNEYLLYVSSDVIDIISNDSTNINKLKGNYKNLYDTYYEISNE</sequence>
<evidence type="ECO:0000313" key="2">
    <source>
        <dbReference type="Proteomes" id="UP000013911"/>
    </source>
</evidence>
<reference evidence="1 2" key="1">
    <citation type="submission" date="2013-04" db="EMBL/GenBank/DDBJ databases">
        <title>Draft genome of the heavy metal tolerant bacterium Lysinibacillus sphaericus strain OT4b.31.</title>
        <authorList>
            <person name="Pena-Montenegro T.D."/>
            <person name="Dussan J."/>
        </authorList>
    </citation>
    <scope>NUCLEOTIDE SEQUENCE [LARGE SCALE GENOMIC DNA]</scope>
    <source>
        <strain evidence="1 2">OT4b.31</strain>
    </source>
</reference>
<evidence type="ECO:0000313" key="1">
    <source>
        <dbReference type="EMBL" id="EON71871.1"/>
    </source>
</evidence>
<dbReference type="EMBL" id="AQPX01000020">
    <property type="protein sequence ID" value="EON71871.1"/>
    <property type="molecule type" value="Genomic_DNA"/>
</dbReference>
<name>R7ZCY6_LYSSH</name>
<dbReference type="RefSeq" id="WP_010859545.1">
    <property type="nucleotide sequence ID" value="NZ_KB933398.1"/>
</dbReference>
<dbReference type="PATRIC" id="fig|1285586.5.peg.2664"/>
<dbReference type="Proteomes" id="UP000013911">
    <property type="component" value="Unassembled WGS sequence"/>
</dbReference>
<dbReference type="eggNOG" id="ENOG5032YFP">
    <property type="taxonomic scope" value="Bacteria"/>
</dbReference>
<organism evidence="1 2">
    <name type="scientific">Lysinibacillus sphaericus OT4b.31</name>
    <dbReference type="NCBI Taxonomy" id="1285586"/>
    <lineage>
        <taxon>Bacteria</taxon>
        <taxon>Bacillati</taxon>
        <taxon>Bacillota</taxon>
        <taxon>Bacilli</taxon>
        <taxon>Bacillales</taxon>
        <taxon>Bacillaceae</taxon>
        <taxon>Lysinibacillus</taxon>
    </lineage>
</organism>
<dbReference type="OrthoDB" id="2452311at2"/>
<dbReference type="AlphaFoldDB" id="R7ZCY6"/>
<proteinExistence type="predicted"/>
<dbReference type="HOGENOM" id="CLU_134339_0_0_9"/>
<protein>
    <submittedName>
        <fullName evidence="1">Uncharacterized protein</fullName>
    </submittedName>
</protein>